<comment type="caution">
    <text evidence="3">The sequence shown here is derived from an EMBL/GenBank/DDBJ whole genome shotgun (WGS) entry which is preliminary data.</text>
</comment>
<evidence type="ECO:0000313" key="4">
    <source>
        <dbReference type="Proteomes" id="UP000218767"/>
    </source>
</evidence>
<dbReference type="PANTHER" id="PTHR10824:SF4">
    <property type="entry name" value="ACYL-COENZYME A THIOESTERASE 1-LIKE"/>
    <property type="match status" value="1"/>
</dbReference>
<accession>A0A2A4X7Y9</accession>
<evidence type="ECO:0000256" key="1">
    <source>
        <dbReference type="SAM" id="SignalP"/>
    </source>
</evidence>
<feature type="chain" id="PRO_5012381890" evidence="1">
    <location>
        <begin position="22"/>
        <end position="283"/>
    </location>
</feature>
<dbReference type="InterPro" id="IPR029058">
    <property type="entry name" value="AB_hydrolase_fold"/>
</dbReference>
<name>A0A2A4X7Y9_9GAMM</name>
<feature type="domain" description="BAAT/Acyl-CoA thioester hydrolase C-terminal" evidence="2">
    <location>
        <begin position="95"/>
        <end position="264"/>
    </location>
</feature>
<evidence type="ECO:0000259" key="2">
    <source>
        <dbReference type="Pfam" id="PF08840"/>
    </source>
</evidence>
<reference evidence="4" key="1">
    <citation type="submission" date="2017-08" db="EMBL/GenBank/DDBJ databases">
        <title>A dynamic microbial community with high functional redundancy inhabits the cold, oxic subseafloor aquifer.</title>
        <authorList>
            <person name="Tully B.J."/>
            <person name="Wheat C.G."/>
            <person name="Glazer B.T."/>
            <person name="Huber J.A."/>
        </authorList>
    </citation>
    <scope>NUCLEOTIDE SEQUENCE [LARGE SCALE GENOMIC DNA]</scope>
</reference>
<dbReference type="GO" id="GO:0006637">
    <property type="term" value="P:acyl-CoA metabolic process"/>
    <property type="evidence" value="ECO:0007669"/>
    <property type="project" value="TreeGrafter"/>
</dbReference>
<keyword evidence="1" id="KW-0732">Signal</keyword>
<dbReference type="EMBL" id="NVUL01000035">
    <property type="protein sequence ID" value="PCI78239.1"/>
    <property type="molecule type" value="Genomic_DNA"/>
</dbReference>
<sequence length="283" mass="30595">MNIGISFIGLALFIVTNVACAQGIESVPVPNVNFDANFFESGSQNKYGVIVLTGSGGGKADYTAERIASMGYDVLSLAYFDRVGTSVVPETLELIPLEYFDAPKKWLIERPGTRHDGVILYGLSKGAELALVLASFDDDYKAVVALAPSYVVWEGQGSQRGSSSPSSWSRNGQGLPFVPYISREERDRLGFTNMHAASLTNEVAVENAQIGVERINGPILLLSGGMDDAWPSSSMGDKICTTVNSETESKCEHVTYEDGDHLLSRYQTESFAEVARFLNSVAP</sequence>
<dbReference type="InterPro" id="IPR014940">
    <property type="entry name" value="BAAT_C"/>
</dbReference>
<gene>
    <name evidence="3" type="ORF">COB20_06865</name>
</gene>
<evidence type="ECO:0000313" key="3">
    <source>
        <dbReference type="EMBL" id="PCI78239.1"/>
    </source>
</evidence>
<organism evidence="3 4">
    <name type="scientific">SAR86 cluster bacterium</name>
    <dbReference type="NCBI Taxonomy" id="2030880"/>
    <lineage>
        <taxon>Bacteria</taxon>
        <taxon>Pseudomonadati</taxon>
        <taxon>Pseudomonadota</taxon>
        <taxon>Gammaproteobacteria</taxon>
        <taxon>SAR86 cluster</taxon>
    </lineage>
</organism>
<dbReference type="GO" id="GO:0047617">
    <property type="term" value="F:fatty acyl-CoA hydrolase activity"/>
    <property type="evidence" value="ECO:0007669"/>
    <property type="project" value="TreeGrafter"/>
</dbReference>
<dbReference type="Gene3D" id="3.40.50.1820">
    <property type="entry name" value="alpha/beta hydrolase"/>
    <property type="match status" value="1"/>
</dbReference>
<keyword evidence="3" id="KW-0378">Hydrolase</keyword>
<feature type="signal peptide" evidence="1">
    <location>
        <begin position="1"/>
        <end position="21"/>
    </location>
</feature>
<dbReference type="SUPFAM" id="SSF53474">
    <property type="entry name" value="alpha/beta-Hydrolases"/>
    <property type="match status" value="1"/>
</dbReference>
<dbReference type="PANTHER" id="PTHR10824">
    <property type="entry name" value="ACYL-COENZYME A THIOESTERASE-RELATED"/>
    <property type="match status" value="1"/>
</dbReference>
<dbReference type="Pfam" id="PF08840">
    <property type="entry name" value="BAAT_C"/>
    <property type="match status" value="1"/>
</dbReference>
<proteinExistence type="predicted"/>
<dbReference type="GO" id="GO:0006631">
    <property type="term" value="P:fatty acid metabolic process"/>
    <property type="evidence" value="ECO:0007669"/>
    <property type="project" value="TreeGrafter"/>
</dbReference>
<protein>
    <submittedName>
        <fullName evidence="3">Dienelactone hydrolase</fullName>
    </submittedName>
</protein>
<dbReference type="Proteomes" id="UP000218767">
    <property type="component" value="Unassembled WGS sequence"/>
</dbReference>
<dbReference type="AlphaFoldDB" id="A0A2A4X7Y9"/>